<feature type="compositionally biased region" description="Acidic residues" evidence="1">
    <location>
        <begin position="303"/>
        <end position="313"/>
    </location>
</feature>
<dbReference type="InterPro" id="IPR002110">
    <property type="entry name" value="Ankyrin_rpt"/>
</dbReference>
<reference evidence="4" key="2">
    <citation type="submission" date="2012-11" db="EMBL/GenBank/DDBJ databases">
        <authorList>
            <person name="Kuo A."/>
            <person name="Curtis B.A."/>
            <person name="Tanifuji G."/>
            <person name="Burki F."/>
            <person name="Gruber A."/>
            <person name="Irimia M."/>
            <person name="Maruyama S."/>
            <person name="Arias M.C."/>
            <person name="Ball S.G."/>
            <person name="Gile G.H."/>
            <person name="Hirakawa Y."/>
            <person name="Hopkins J.F."/>
            <person name="Rensing S.A."/>
            <person name="Schmutz J."/>
            <person name="Symeonidi A."/>
            <person name="Elias M."/>
            <person name="Eveleigh R.J."/>
            <person name="Herman E.K."/>
            <person name="Klute M.J."/>
            <person name="Nakayama T."/>
            <person name="Obornik M."/>
            <person name="Reyes-Prieto A."/>
            <person name="Armbrust E.V."/>
            <person name="Aves S.J."/>
            <person name="Beiko R.G."/>
            <person name="Coutinho P."/>
            <person name="Dacks J.B."/>
            <person name="Durnford D.G."/>
            <person name="Fast N.M."/>
            <person name="Green B.R."/>
            <person name="Grisdale C."/>
            <person name="Hempe F."/>
            <person name="Henrissat B."/>
            <person name="Hoppner M.P."/>
            <person name="Ishida K.-I."/>
            <person name="Kim E."/>
            <person name="Koreny L."/>
            <person name="Kroth P.G."/>
            <person name="Liu Y."/>
            <person name="Malik S.-B."/>
            <person name="Maier U.G."/>
            <person name="McRose D."/>
            <person name="Mock T."/>
            <person name="Neilson J.A."/>
            <person name="Onodera N.T."/>
            <person name="Poole A.M."/>
            <person name="Pritham E.J."/>
            <person name="Richards T.A."/>
            <person name="Rocap G."/>
            <person name="Roy S.W."/>
            <person name="Sarai C."/>
            <person name="Schaack S."/>
            <person name="Shirato S."/>
            <person name="Slamovits C.H."/>
            <person name="Spencer D.F."/>
            <person name="Suzuki S."/>
            <person name="Worden A.Z."/>
            <person name="Zauner S."/>
            <person name="Barry K."/>
            <person name="Bell C."/>
            <person name="Bharti A.K."/>
            <person name="Crow J.A."/>
            <person name="Grimwood J."/>
            <person name="Kramer R."/>
            <person name="Lindquist E."/>
            <person name="Lucas S."/>
            <person name="Salamov A."/>
            <person name="McFadden G.I."/>
            <person name="Lane C.E."/>
            <person name="Keeling P.J."/>
            <person name="Gray M.W."/>
            <person name="Grigoriev I.V."/>
            <person name="Archibald J.M."/>
        </authorList>
    </citation>
    <scope>NUCLEOTIDE SEQUENCE</scope>
    <source>
        <strain evidence="4">CCMP2712</strain>
    </source>
</reference>
<dbReference type="SUPFAM" id="SSF48403">
    <property type="entry name" value="Ankyrin repeat"/>
    <property type="match status" value="1"/>
</dbReference>
<dbReference type="EnsemblProtists" id="EKX41408">
    <property type="protein sequence ID" value="EKX41408"/>
    <property type="gene ID" value="GUITHDRAFT_112625"/>
</dbReference>
<dbReference type="GeneID" id="17297981"/>
<organism evidence="2">
    <name type="scientific">Guillardia theta (strain CCMP2712)</name>
    <name type="common">Cryptophyte</name>
    <dbReference type="NCBI Taxonomy" id="905079"/>
    <lineage>
        <taxon>Eukaryota</taxon>
        <taxon>Cryptophyceae</taxon>
        <taxon>Pyrenomonadales</taxon>
        <taxon>Geminigeraceae</taxon>
        <taxon>Guillardia</taxon>
    </lineage>
</organism>
<evidence type="ECO:0000313" key="3">
    <source>
        <dbReference type="EnsemblProtists" id="EKX41408"/>
    </source>
</evidence>
<dbReference type="OrthoDB" id="539213at2759"/>
<dbReference type="AlphaFoldDB" id="L1IYR5"/>
<accession>L1IYR5</accession>
<feature type="region of interest" description="Disordered" evidence="1">
    <location>
        <begin position="267"/>
        <end position="313"/>
    </location>
</feature>
<dbReference type="Gene3D" id="1.25.40.20">
    <property type="entry name" value="Ankyrin repeat-containing domain"/>
    <property type="match status" value="1"/>
</dbReference>
<name>L1IYR5_GUITC</name>
<feature type="region of interest" description="Disordered" evidence="1">
    <location>
        <begin position="207"/>
        <end position="242"/>
    </location>
</feature>
<protein>
    <submittedName>
        <fullName evidence="2 3">Uncharacterized protein</fullName>
    </submittedName>
</protein>
<dbReference type="PaxDb" id="55529-EKX41408"/>
<reference evidence="3" key="3">
    <citation type="submission" date="2015-06" db="UniProtKB">
        <authorList>
            <consortium name="EnsemblProtists"/>
        </authorList>
    </citation>
    <scope>IDENTIFICATION</scope>
</reference>
<dbReference type="RefSeq" id="XP_005828388.1">
    <property type="nucleotide sequence ID" value="XM_005828331.1"/>
</dbReference>
<reference evidence="2 4" key="1">
    <citation type="journal article" date="2012" name="Nature">
        <title>Algal genomes reveal evolutionary mosaicism and the fate of nucleomorphs.</title>
        <authorList>
            <consortium name="DOE Joint Genome Institute"/>
            <person name="Curtis B.A."/>
            <person name="Tanifuji G."/>
            <person name="Burki F."/>
            <person name="Gruber A."/>
            <person name="Irimia M."/>
            <person name="Maruyama S."/>
            <person name="Arias M.C."/>
            <person name="Ball S.G."/>
            <person name="Gile G.H."/>
            <person name="Hirakawa Y."/>
            <person name="Hopkins J.F."/>
            <person name="Kuo A."/>
            <person name="Rensing S.A."/>
            <person name="Schmutz J."/>
            <person name="Symeonidi A."/>
            <person name="Elias M."/>
            <person name="Eveleigh R.J."/>
            <person name="Herman E.K."/>
            <person name="Klute M.J."/>
            <person name="Nakayama T."/>
            <person name="Obornik M."/>
            <person name="Reyes-Prieto A."/>
            <person name="Armbrust E.V."/>
            <person name="Aves S.J."/>
            <person name="Beiko R.G."/>
            <person name="Coutinho P."/>
            <person name="Dacks J.B."/>
            <person name="Durnford D.G."/>
            <person name="Fast N.M."/>
            <person name="Green B.R."/>
            <person name="Grisdale C.J."/>
            <person name="Hempel F."/>
            <person name="Henrissat B."/>
            <person name="Hoppner M.P."/>
            <person name="Ishida K."/>
            <person name="Kim E."/>
            <person name="Koreny L."/>
            <person name="Kroth P.G."/>
            <person name="Liu Y."/>
            <person name="Malik S.B."/>
            <person name="Maier U.G."/>
            <person name="McRose D."/>
            <person name="Mock T."/>
            <person name="Neilson J.A."/>
            <person name="Onodera N.T."/>
            <person name="Poole A.M."/>
            <person name="Pritham E.J."/>
            <person name="Richards T.A."/>
            <person name="Rocap G."/>
            <person name="Roy S.W."/>
            <person name="Sarai C."/>
            <person name="Schaack S."/>
            <person name="Shirato S."/>
            <person name="Slamovits C.H."/>
            <person name="Spencer D.F."/>
            <person name="Suzuki S."/>
            <person name="Worden A.Z."/>
            <person name="Zauner S."/>
            <person name="Barry K."/>
            <person name="Bell C."/>
            <person name="Bharti A.K."/>
            <person name="Crow J.A."/>
            <person name="Grimwood J."/>
            <person name="Kramer R."/>
            <person name="Lindquist E."/>
            <person name="Lucas S."/>
            <person name="Salamov A."/>
            <person name="McFadden G.I."/>
            <person name="Lane C.E."/>
            <person name="Keeling P.J."/>
            <person name="Gray M.W."/>
            <person name="Grigoriev I.V."/>
            <person name="Archibald J.M."/>
        </authorList>
    </citation>
    <scope>NUCLEOTIDE SEQUENCE</scope>
    <source>
        <strain evidence="2 4">CCMP2712</strain>
    </source>
</reference>
<sequence length="313" mass="35366">MVKVRRGLTQASFERMLETCVRLQRRVMEQEMLDVLREVAEGRHARACAEELEREMRDEEAVQRCFLLGCLDGLVKVVEEALRLDARLDARSRIPLGKLAGKLGEVGVYWEEEEEEEERTGLELALFSSKASRDSVGCSPLILACEQGGARAQREVELLLDVNADPRVKDFLGRTALELALRWEQQEIADRLIAAGSDVGEALDRLRTEKEDRERGQRWETEKVRIEEEDKKSAGYGESSAGSQKGFMLARVHFQAPGFAMLDELRRSGSENRLPGSRSLCPHPQLRPAVASAESDKRRREVEDDEEEEQGGD</sequence>
<evidence type="ECO:0000313" key="2">
    <source>
        <dbReference type="EMBL" id="EKX41408.1"/>
    </source>
</evidence>
<dbReference type="Pfam" id="PF12796">
    <property type="entry name" value="Ank_2"/>
    <property type="match status" value="1"/>
</dbReference>
<dbReference type="Proteomes" id="UP000011087">
    <property type="component" value="Unassembled WGS sequence"/>
</dbReference>
<dbReference type="EMBL" id="JH993024">
    <property type="protein sequence ID" value="EKX41408.1"/>
    <property type="molecule type" value="Genomic_DNA"/>
</dbReference>
<feature type="compositionally biased region" description="Basic and acidic residues" evidence="1">
    <location>
        <begin position="207"/>
        <end position="233"/>
    </location>
</feature>
<proteinExistence type="predicted"/>
<dbReference type="InterPro" id="IPR036770">
    <property type="entry name" value="Ankyrin_rpt-contain_sf"/>
</dbReference>
<gene>
    <name evidence="2" type="ORF">GUITHDRAFT_112625</name>
</gene>
<evidence type="ECO:0000313" key="4">
    <source>
        <dbReference type="Proteomes" id="UP000011087"/>
    </source>
</evidence>
<keyword evidence="4" id="KW-1185">Reference proteome</keyword>
<dbReference type="KEGG" id="gtt:GUITHDRAFT_112625"/>
<evidence type="ECO:0000256" key="1">
    <source>
        <dbReference type="SAM" id="MobiDB-lite"/>
    </source>
</evidence>
<dbReference type="HOGENOM" id="CLU_889814_0_0_1"/>